<protein>
    <submittedName>
        <fullName evidence="2">Enoyl-CoA hydratase</fullName>
    </submittedName>
</protein>
<dbReference type="Gene3D" id="1.10.287.2460">
    <property type="match status" value="1"/>
</dbReference>
<dbReference type="Proteomes" id="UP000749646">
    <property type="component" value="Unassembled WGS sequence"/>
</dbReference>
<dbReference type="AlphaFoldDB" id="A0A9P6MKM1"/>
<dbReference type="InterPro" id="IPR029045">
    <property type="entry name" value="ClpP/crotonase-like_dom_sf"/>
</dbReference>
<evidence type="ECO:0000313" key="3">
    <source>
        <dbReference type="Proteomes" id="UP000749646"/>
    </source>
</evidence>
<dbReference type="SUPFAM" id="SSF52096">
    <property type="entry name" value="ClpP/crotonase"/>
    <property type="match status" value="1"/>
</dbReference>
<dbReference type="PANTHER" id="PTHR43802:SF1">
    <property type="entry name" value="IP11341P-RELATED"/>
    <property type="match status" value="1"/>
</dbReference>
<organism evidence="2 3">
    <name type="scientific">Modicella reniformis</name>
    <dbReference type="NCBI Taxonomy" id="1440133"/>
    <lineage>
        <taxon>Eukaryota</taxon>
        <taxon>Fungi</taxon>
        <taxon>Fungi incertae sedis</taxon>
        <taxon>Mucoromycota</taxon>
        <taxon>Mortierellomycotina</taxon>
        <taxon>Mortierellomycetes</taxon>
        <taxon>Mortierellales</taxon>
        <taxon>Mortierellaceae</taxon>
        <taxon>Modicella</taxon>
    </lineage>
</organism>
<evidence type="ECO:0000313" key="2">
    <source>
        <dbReference type="EMBL" id="KAG0006695.1"/>
    </source>
</evidence>
<sequence>MDGGTVRLPQIVGQGVAMDLMLTGRAVKAQEALRIHLATCCYPAGSAYEVVNESPALEQALALTALLAKHPQTCMRNDRLSTHFANPIREAMLKEFELGLATVAASGEFKEVTAFFQQQQNKKRDHKL</sequence>
<comment type="caution">
    <text evidence="2">The sequence shown here is derived from an EMBL/GenBank/DDBJ whole genome shotgun (WGS) entry which is preliminary data.</text>
</comment>
<reference evidence="2" key="1">
    <citation type="journal article" date="2020" name="Fungal Divers.">
        <title>Resolving the Mortierellaceae phylogeny through synthesis of multi-gene phylogenetics and phylogenomics.</title>
        <authorList>
            <person name="Vandepol N."/>
            <person name="Liber J."/>
            <person name="Desiro A."/>
            <person name="Na H."/>
            <person name="Kennedy M."/>
            <person name="Barry K."/>
            <person name="Grigoriev I.V."/>
            <person name="Miller A.N."/>
            <person name="O'Donnell K."/>
            <person name="Stajich J.E."/>
            <person name="Bonito G."/>
        </authorList>
    </citation>
    <scope>NUCLEOTIDE SEQUENCE</scope>
    <source>
        <strain evidence="2">MES-2147</strain>
    </source>
</reference>
<evidence type="ECO:0000256" key="1">
    <source>
        <dbReference type="ARBA" id="ARBA00005254"/>
    </source>
</evidence>
<name>A0A9P6MKM1_9FUNG</name>
<comment type="similarity">
    <text evidence="1">Belongs to the enoyl-CoA hydratase/isomerase family.</text>
</comment>
<dbReference type="OrthoDB" id="2018133at2759"/>
<dbReference type="PANTHER" id="PTHR43802">
    <property type="entry name" value="ENOYL-COA HYDRATASE"/>
    <property type="match status" value="1"/>
</dbReference>
<dbReference type="Gene3D" id="3.90.226.10">
    <property type="entry name" value="2-enoyl-CoA Hydratase, Chain A, domain 1"/>
    <property type="match status" value="1"/>
</dbReference>
<accession>A0A9P6MKM1</accession>
<gene>
    <name evidence="2" type="primary">ECHA5_2</name>
    <name evidence="2" type="ORF">BGZ65_005029</name>
</gene>
<dbReference type="EMBL" id="JAAAHW010000072">
    <property type="protein sequence ID" value="KAG0006695.1"/>
    <property type="molecule type" value="Genomic_DNA"/>
</dbReference>
<proteinExistence type="inferred from homology"/>
<keyword evidence="3" id="KW-1185">Reference proteome</keyword>